<dbReference type="AlphaFoldDB" id="A0A1M6AFK0"/>
<dbReference type="RefSeq" id="WP_073185533.1">
    <property type="nucleotide sequence ID" value="NZ_FQZG01000004.1"/>
</dbReference>
<gene>
    <name evidence="10" type="primary">miaA</name>
    <name evidence="14" type="ORF">SAMN02745244_00180</name>
</gene>
<dbReference type="PANTHER" id="PTHR11088:SF60">
    <property type="entry name" value="TRNA DIMETHYLALLYLTRANSFERASE"/>
    <property type="match status" value="1"/>
</dbReference>
<evidence type="ECO:0000256" key="3">
    <source>
        <dbReference type="ARBA" id="ARBA00005842"/>
    </source>
</evidence>
<dbReference type="GO" id="GO:0052381">
    <property type="term" value="F:tRNA dimethylallyltransferase activity"/>
    <property type="evidence" value="ECO:0007669"/>
    <property type="project" value="UniProtKB-UniRule"/>
</dbReference>
<dbReference type="HAMAP" id="MF_00185">
    <property type="entry name" value="IPP_trans"/>
    <property type="match status" value="1"/>
</dbReference>
<evidence type="ECO:0000256" key="9">
    <source>
        <dbReference type="ARBA" id="ARBA00049563"/>
    </source>
</evidence>
<keyword evidence="6 10" id="KW-0547">Nucleotide-binding</keyword>
<sequence length="304" mass="33540">MSTPLIVLVGPTATGKSGLAVDIAQRLAAEGRPAEIINADSMLIYRGMDIGTAKPTLDQRGGVPHHLIDIADVTETASVAGFQGRAREVIAGLRGRGIVPILVGGSALYTRAITDVFDFPGSDDEVRARWEAELERVGAVELHRQLALRAPESAAKIEPGNGRRTVRALEVLELTGGHHPHIPEWTYALDDVHQFGLNLDRQELDARIDARVDQMWDEGLVDEVRGLLEVGLRDGLTAVRAIGYRQVVDFLDGHVTEEEARTAVKKKTRTFFRKQLGWYRRDPRIVWLDAKRPDNVSLVISQVD</sequence>
<feature type="site" description="Interaction with substrate tRNA" evidence="10">
    <location>
        <position position="127"/>
    </location>
</feature>
<dbReference type="GO" id="GO:0005524">
    <property type="term" value="F:ATP binding"/>
    <property type="evidence" value="ECO:0007669"/>
    <property type="project" value="UniProtKB-UniRule"/>
</dbReference>
<dbReference type="Pfam" id="PF01715">
    <property type="entry name" value="IPPT"/>
    <property type="match status" value="1"/>
</dbReference>
<keyword evidence="4 10" id="KW-0808">Transferase</keyword>
<dbReference type="InterPro" id="IPR039657">
    <property type="entry name" value="Dimethylallyltransferase"/>
</dbReference>
<feature type="region of interest" description="Interaction with substrate tRNA" evidence="10">
    <location>
        <begin position="40"/>
        <end position="43"/>
    </location>
</feature>
<feature type="binding site" evidence="10">
    <location>
        <begin position="10"/>
        <end position="17"/>
    </location>
    <ligand>
        <name>ATP</name>
        <dbReference type="ChEBI" id="CHEBI:30616"/>
    </ligand>
</feature>
<dbReference type="InterPro" id="IPR018022">
    <property type="entry name" value="IPT"/>
</dbReference>
<accession>A0A1M6AFK0</accession>
<dbReference type="EMBL" id="FQZG01000004">
    <property type="protein sequence ID" value="SHI35300.1"/>
    <property type="molecule type" value="Genomic_DNA"/>
</dbReference>
<dbReference type="STRING" id="1123357.SAMN02745244_00180"/>
<feature type="binding site" evidence="10">
    <location>
        <begin position="12"/>
        <end position="17"/>
    </location>
    <ligand>
        <name>substrate</name>
    </ligand>
</feature>
<evidence type="ECO:0000256" key="13">
    <source>
        <dbReference type="RuleBase" id="RU003785"/>
    </source>
</evidence>
<evidence type="ECO:0000256" key="1">
    <source>
        <dbReference type="ARBA" id="ARBA00001946"/>
    </source>
</evidence>
<comment type="subunit">
    <text evidence="10">Monomer.</text>
</comment>
<dbReference type="SUPFAM" id="SSF52540">
    <property type="entry name" value="P-loop containing nucleoside triphosphate hydrolases"/>
    <property type="match status" value="1"/>
</dbReference>
<evidence type="ECO:0000256" key="2">
    <source>
        <dbReference type="ARBA" id="ARBA00003213"/>
    </source>
</evidence>
<evidence type="ECO:0000313" key="14">
    <source>
        <dbReference type="EMBL" id="SHI35300.1"/>
    </source>
</evidence>
<comment type="catalytic activity">
    <reaction evidence="9 10 11">
        <text>adenosine(37) in tRNA + dimethylallyl diphosphate = N(6)-dimethylallyladenosine(37) in tRNA + diphosphate</text>
        <dbReference type="Rhea" id="RHEA:26482"/>
        <dbReference type="Rhea" id="RHEA-COMP:10162"/>
        <dbReference type="Rhea" id="RHEA-COMP:10375"/>
        <dbReference type="ChEBI" id="CHEBI:33019"/>
        <dbReference type="ChEBI" id="CHEBI:57623"/>
        <dbReference type="ChEBI" id="CHEBI:74411"/>
        <dbReference type="ChEBI" id="CHEBI:74415"/>
        <dbReference type="EC" id="2.5.1.75"/>
    </reaction>
</comment>
<keyword evidence="8 10" id="KW-0460">Magnesium</keyword>
<dbReference type="Proteomes" id="UP000184512">
    <property type="component" value="Unassembled WGS sequence"/>
</dbReference>
<comment type="cofactor">
    <cofactor evidence="1 10">
        <name>Mg(2+)</name>
        <dbReference type="ChEBI" id="CHEBI:18420"/>
    </cofactor>
</comment>
<dbReference type="InterPro" id="IPR027417">
    <property type="entry name" value="P-loop_NTPase"/>
</dbReference>
<dbReference type="Gene3D" id="1.10.20.140">
    <property type="match status" value="1"/>
</dbReference>
<evidence type="ECO:0000256" key="11">
    <source>
        <dbReference type="RuleBase" id="RU003783"/>
    </source>
</evidence>
<evidence type="ECO:0000256" key="5">
    <source>
        <dbReference type="ARBA" id="ARBA00022694"/>
    </source>
</evidence>
<evidence type="ECO:0000313" key="15">
    <source>
        <dbReference type="Proteomes" id="UP000184512"/>
    </source>
</evidence>
<evidence type="ECO:0000256" key="8">
    <source>
        <dbReference type="ARBA" id="ARBA00022842"/>
    </source>
</evidence>
<evidence type="ECO:0000256" key="10">
    <source>
        <dbReference type="HAMAP-Rule" id="MF_00185"/>
    </source>
</evidence>
<dbReference type="GO" id="GO:0006400">
    <property type="term" value="P:tRNA modification"/>
    <property type="evidence" value="ECO:0007669"/>
    <property type="project" value="TreeGrafter"/>
</dbReference>
<dbReference type="Gene3D" id="3.40.50.300">
    <property type="entry name" value="P-loop containing nucleotide triphosphate hydrolases"/>
    <property type="match status" value="1"/>
</dbReference>
<evidence type="ECO:0000256" key="12">
    <source>
        <dbReference type="RuleBase" id="RU003784"/>
    </source>
</evidence>
<name>A0A1M6AFK0_9ACTN</name>
<keyword evidence="5 10" id="KW-0819">tRNA processing</keyword>
<evidence type="ECO:0000256" key="7">
    <source>
        <dbReference type="ARBA" id="ARBA00022840"/>
    </source>
</evidence>
<reference evidence="14 15" key="1">
    <citation type="submission" date="2016-11" db="EMBL/GenBank/DDBJ databases">
        <authorList>
            <person name="Jaros S."/>
            <person name="Januszkiewicz K."/>
            <person name="Wedrychowicz H."/>
        </authorList>
    </citation>
    <scope>NUCLEOTIDE SEQUENCE [LARGE SCALE GENOMIC DNA]</scope>
    <source>
        <strain evidence="14 15">DSM 12906</strain>
    </source>
</reference>
<protein>
    <recommendedName>
        <fullName evidence="10">tRNA dimethylallyltransferase</fullName>
        <ecNumber evidence="10">2.5.1.75</ecNumber>
    </recommendedName>
    <alternativeName>
        <fullName evidence="10">Dimethylallyl diphosphate:tRNA dimethylallyltransferase</fullName>
        <shortName evidence="10">DMAPP:tRNA dimethylallyltransferase</shortName>
        <shortName evidence="10">DMATase</shortName>
    </alternativeName>
    <alternativeName>
        <fullName evidence="10">Isopentenyl-diphosphate:tRNA isopentenyltransferase</fullName>
        <shortName evidence="10">IPP transferase</shortName>
        <shortName evidence="10">IPPT</shortName>
        <shortName evidence="10">IPTase</shortName>
    </alternativeName>
</protein>
<comment type="similarity">
    <text evidence="3 10 13">Belongs to the IPP transferase family.</text>
</comment>
<proteinExistence type="inferred from homology"/>
<dbReference type="NCBIfam" id="TIGR00174">
    <property type="entry name" value="miaA"/>
    <property type="match status" value="1"/>
</dbReference>
<feature type="site" description="Interaction with substrate tRNA" evidence="10">
    <location>
        <position position="106"/>
    </location>
</feature>
<organism evidence="14 15">
    <name type="scientific">Tessaracoccus bendigoensis DSM 12906</name>
    <dbReference type="NCBI Taxonomy" id="1123357"/>
    <lineage>
        <taxon>Bacteria</taxon>
        <taxon>Bacillati</taxon>
        <taxon>Actinomycetota</taxon>
        <taxon>Actinomycetes</taxon>
        <taxon>Propionibacteriales</taxon>
        <taxon>Propionibacteriaceae</taxon>
        <taxon>Tessaracoccus</taxon>
    </lineage>
</organism>
<keyword evidence="15" id="KW-1185">Reference proteome</keyword>
<evidence type="ECO:0000256" key="6">
    <source>
        <dbReference type="ARBA" id="ARBA00022741"/>
    </source>
</evidence>
<comment type="caution">
    <text evidence="10">Lacks conserved residue(s) required for the propagation of feature annotation.</text>
</comment>
<keyword evidence="7 10" id="KW-0067">ATP-binding</keyword>
<dbReference type="PANTHER" id="PTHR11088">
    <property type="entry name" value="TRNA DIMETHYLALLYLTRANSFERASE"/>
    <property type="match status" value="1"/>
</dbReference>
<dbReference type="EC" id="2.5.1.75" evidence="10"/>
<comment type="function">
    <text evidence="2 10 12">Catalyzes the transfer of a dimethylallyl group onto the adenine at position 37 in tRNAs that read codons beginning with uridine, leading to the formation of N6-(dimethylallyl)adenosine (i(6)A).</text>
</comment>
<evidence type="ECO:0000256" key="4">
    <source>
        <dbReference type="ARBA" id="ARBA00022679"/>
    </source>
</evidence>